<sequence>MIDIVKVLRDQHPDLGSYVIALRERSGLVAPDDPDALAAEVRDWAGTEAPSTRYSRRAVTYVPFPGWPEETRTLGVVAFDTATDLARFATRWT</sequence>
<dbReference type="RefSeq" id="WP_060848071.1">
    <property type="nucleotide sequence ID" value="NZ_AP014704.1"/>
</dbReference>
<dbReference type="EMBL" id="AP014704">
    <property type="protein sequence ID" value="BAQ47062.1"/>
    <property type="molecule type" value="Genomic_DNA"/>
</dbReference>
<dbReference type="PATRIC" id="fig|270351.10.peg.3872"/>
<name>A0A0C6FJ12_9HYPH</name>
<dbReference type="KEGG" id="maqu:Maq22A_c20055"/>
<dbReference type="OrthoDB" id="8001442at2"/>
<evidence type="ECO:0000313" key="1">
    <source>
        <dbReference type="EMBL" id="BAQ47062.1"/>
    </source>
</evidence>
<dbReference type="Proteomes" id="UP000061432">
    <property type="component" value="Chromosome"/>
</dbReference>
<protein>
    <submittedName>
        <fullName evidence="1">Uncharacterized protein</fullName>
    </submittedName>
</protein>
<evidence type="ECO:0000313" key="2">
    <source>
        <dbReference type="Proteomes" id="UP000061432"/>
    </source>
</evidence>
<dbReference type="AlphaFoldDB" id="A0A0C6FJ12"/>
<reference evidence="1 2" key="1">
    <citation type="journal article" date="2015" name="Genome Announc.">
        <title>Complete Genome Sequence of Methylobacterium aquaticum Strain 22A, Isolated from Racomitrium japonicum Moss.</title>
        <authorList>
            <person name="Tani A."/>
            <person name="Ogura Y."/>
            <person name="Hayashi T."/>
            <person name="Kimbara K."/>
        </authorList>
    </citation>
    <scope>NUCLEOTIDE SEQUENCE [LARGE SCALE GENOMIC DNA]</scope>
    <source>
        <strain evidence="1 2">MA-22A</strain>
    </source>
</reference>
<proteinExistence type="predicted"/>
<accession>A0A0C6FJ12</accession>
<organism evidence="1 2">
    <name type="scientific">Methylobacterium aquaticum</name>
    <dbReference type="NCBI Taxonomy" id="270351"/>
    <lineage>
        <taxon>Bacteria</taxon>
        <taxon>Pseudomonadati</taxon>
        <taxon>Pseudomonadota</taxon>
        <taxon>Alphaproteobacteria</taxon>
        <taxon>Hyphomicrobiales</taxon>
        <taxon>Methylobacteriaceae</taxon>
        <taxon>Methylobacterium</taxon>
    </lineage>
</organism>
<gene>
    <name evidence="1" type="ORF">Maq22A_c20055</name>
</gene>
<reference evidence="2" key="2">
    <citation type="submission" date="2015-01" db="EMBL/GenBank/DDBJ databases">
        <title>Complete genome sequence of Methylobacterium aquaticum strain 22A.</title>
        <authorList>
            <person name="Tani A."/>
            <person name="Ogura Y."/>
            <person name="Hayashi T."/>
        </authorList>
    </citation>
    <scope>NUCLEOTIDE SEQUENCE [LARGE SCALE GENOMIC DNA]</scope>
    <source>
        <strain evidence="2">MA-22A</strain>
    </source>
</reference>